<keyword evidence="2" id="KW-1185">Reference proteome</keyword>
<sequence length="74" mass="8027">MTVAATEPTLDNTVFARVIFDSADEEGMLLKGFLASERVTIFWMAKDDKRRQGSASPQGEASGEVLAFLKCGTI</sequence>
<evidence type="ECO:0000313" key="1">
    <source>
        <dbReference type="EMBL" id="KAG5614249.1"/>
    </source>
</evidence>
<protein>
    <submittedName>
        <fullName evidence="1">Uncharacterized protein</fullName>
    </submittedName>
</protein>
<organism evidence="1 2">
    <name type="scientific">Solanum commersonii</name>
    <name type="common">Commerson's wild potato</name>
    <name type="synonym">Commerson's nightshade</name>
    <dbReference type="NCBI Taxonomy" id="4109"/>
    <lineage>
        <taxon>Eukaryota</taxon>
        <taxon>Viridiplantae</taxon>
        <taxon>Streptophyta</taxon>
        <taxon>Embryophyta</taxon>
        <taxon>Tracheophyta</taxon>
        <taxon>Spermatophyta</taxon>
        <taxon>Magnoliopsida</taxon>
        <taxon>eudicotyledons</taxon>
        <taxon>Gunneridae</taxon>
        <taxon>Pentapetalae</taxon>
        <taxon>asterids</taxon>
        <taxon>lamiids</taxon>
        <taxon>Solanales</taxon>
        <taxon>Solanaceae</taxon>
        <taxon>Solanoideae</taxon>
        <taxon>Solaneae</taxon>
        <taxon>Solanum</taxon>
    </lineage>
</organism>
<comment type="caution">
    <text evidence="1">The sequence shown here is derived from an EMBL/GenBank/DDBJ whole genome shotgun (WGS) entry which is preliminary data.</text>
</comment>
<dbReference type="AlphaFoldDB" id="A0A9J5ZPY5"/>
<reference evidence="1 2" key="1">
    <citation type="submission" date="2020-09" db="EMBL/GenBank/DDBJ databases">
        <title>De no assembly of potato wild relative species, Solanum commersonii.</title>
        <authorList>
            <person name="Cho K."/>
        </authorList>
    </citation>
    <scope>NUCLEOTIDE SEQUENCE [LARGE SCALE GENOMIC DNA]</scope>
    <source>
        <strain evidence="1">LZ3.2</strain>
        <tissue evidence="1">Leaf</tissue>
    </source>
</reference>
<gene>
    <name evidence="1" type="ORF">H5410_014073</name>
</gene>
<dbReference type="EMBL" id="JACXVP010000003">
    <property type="protein sequence ID" value="KAG5614249.1"/>
    <property type="molecule type" value="Genomic_DNA"/>
</dbReference>
<dbReference type="Proteomes" id="UP000824120">
    <property type="component" value="Chromosome 3"/>
</dbReference>
<accession>A0A9J5ZPY5</accession>
<evidence type="ECO:0000313" key="2">
    <source>
        <dbReference type="Proteomes" id="UP000824120"/>
    </source>
</evidence>
<proteinExistence type="predicted"/>
<name>A0A9J5ZPY5_SOLCO</name>